<protein>
    <submittedName>
        <fullName evidence="2">TRAP transporter solute receptor, TAXI family</fullName>
    </submittedName>
</protein>
<dbReference type="EMBL" id="ATHJ01000073">
    <property type="protein sequence ID" value="EPR41643.1"/>
    <property type="molecule type" value="Genomic_DNA"/>
</dbReference>
<dbReference type="Gene3D" id="3.40.190.10">
    <property type="entry name" value="Periplasmic binding protein-like II"/>
    <property type="match status" value="2"/>
</dbReference>
<organism evidence="2 3">
    <name type="scientific">Desulfococcus multivorans DSM 2059</name>
    <dbReference type="NCBI Taxonomy" id="1121405"/>
    <lineage>
        <taxon>Bacteria</taxon>
        <taxon>Pseudomonadati</taxon>
        <taxon>Thermodesulfobacteriota</taxon>
        <taxon>Desulfobacteria</taxon>
        <taxon>Desulfobacterales</taxon>
        <taxon>Desulfococcaceae</taxon>
        <taxon>Desulfococcus</taxon>
    </lineage>
</organism>
<dbReference type="Proteomes" id="UP000014977">
    <property type="component" value="Unassembled WGS sequence"/>
</dbReference>
<sequence>MKKTLMTIVGTLFFMCASGWNAFAADLGIITGGEKGTYYQFGLDLQKLTRDKGIRLNVYNSKGSIENIYAVFKRPRTQMGIVQSDVLAFVSKVDTHPTLVRIARKIKMVFPLYNEEVHLLGRRDIEDFDGLTGKRVAIDREGSGTYLTARLLFEISGIKPGEMLTIGTDEALERLKAGTIDAMFYVAGLPVKLFTEKVSAEDGLAFIPIRGKNIVEYYPSAEIPADTYAGQPDTVPTVAVKAVLVSYDFRQSNCESVGRFGRILADNMEWLKTNGHPKWRSVDLDYPLKGWEQYDCVRKRLQSVMKTTPPESAEPNPVLDAVKEMLKP</sequence>
<dbReference type="PANTHER" id="PTHR42941:SF1">
    <property type="entry name" value="SLL1037 PROTEIN"/>
    <property type="match status" value="1"/>
</dbReference>
<comment type="caution">
    <text evidence="2">The sequence shown here is derived from an EMBL/GenBank/DDBJ whole genome shotgun (WGS) entry which is preliminary data.</text>
</comment>
<dbReference type="SUPFAM" id="SSF53850">
    <property type="entry name" value="Periplasmic binding protein-like II"/>
    <property type="match status" value="1"/>
</dbReference>
<gene>
    <name evidence="2" type="ORF">dsmv_1922</name>
</gene>
<evidence type="ECO:0000256" key="1">
    <source>
        <dbReference type="SAM" id="SignalP"/>
    </source>
</evidence>
<dbReference type="AlphaFoldDB" id="S7VAW0"/>
<dbReference type="eggNOG" id="COG2358">
    <property type="taxonomic scope" value="Bacteria"/>
</dbReference>
<accession>S7VAW0</accession>
<dbReference type="PATRIC" id="fig|1121405.3.peg.1432"/>
<proteinExistence type="predicted"/>
<reference evidence="2 3" key="1">
    <citation type="journal article" date="2013" name="Genome Announc.">
        <title>Draft genome sequences for three mercury-methylating, sulfate-reducing bacteria.</title>
        <authorList>
            <person name="Brown S.D."/>
            <person name="Hurt R.A.Jr."/>
            <person name="Gilmour C.C."/>
            <person name="Elias D.A."/>
        </authorList>
    </citation>
    <scope>NUCLEOTIDE SEQUENCE [LARGE SCALE GENOMIC DNA]</scope>
    <source>
        <strain evidence="2 3">DSM 2059</strain>
    </source>
</reference>
<dbReference type="InterPro" id="IPR011852">
    <property type="entry name" value="TRAP_TAXI"/>
</dbReference>
<keyword evidence="1" id="KW-0732">Signal</keyword>
<dbReference type="PANTHER" id="PTHR42941">
    <property type="entry name" value="SLL1037 PROTEIN"/>
    <property type="match status" value="1"/>
</dbReference>
<dbReference type="STRING" id="897.B2D07_18250"/>
<evidence type="ECO:0000313" key="2">
    <source>
        <dbReference type="EMBL" id="EPR41643.1"/>
    </source>
</evidence>
<name>S7VAW0_DESML</name>
<feature type="chain" id="PRO_5030177314" evidence="1">
    <location>
        <begin position="25"/>
        <end position="328"/>
    </location>
</feature>
<dbReference type="NCBIfam" id="TIGR02122">
    <property type="entry name" value="TRAP_TAXI"/>
    <property type="match status" value="1"/>
</dbReference>
<evidence type="ECO:0000313" key="3">
    <source>
        <dbReference type="Proteomes" id="UP000014977"/>
    </source>
</evidence>
<dbReference type="Pfam" id="PF16868">
    <property type="entry name" value="NMT1_3"/>
    <property type="match status" value="1"/>
</dbReference>
<dbReference type="RefSeq" id="WP_020876353.1">
    <property type="nucleotide sequence ID" value="NZ_ATHJ01000073.1"/>
</dbReference>
<feature type="signal peptide" evidence="1">
    <location>
        <begin position="1"/>
        <end position="24"/>
    </location>
</feature>
<keyword evidence="3" id="KW-1185">Reference proteome</keyword>
<keyword evidence="2" id="KW-0675">Receptor</keyword>